<reference evidence="2 3" key="1">
    <citation type="journal article" date="2006" name="Science">
        <title>Phytophthora genome sequences uncover evolutionary origins and mechanisms of pathogenesis.</title>
        <authorList>
            <person name="Tyler B.M."/>
            <person name="Tripathy S."/>
            <person name="Zhang X."/>
            <person name="Dehal P."/>
            <person name="Jiang R.H."/>
            <person name="Aerts A."/>
            <person name="Arredondo F.D."/>
            <person name="Baxter L."/>
            <person name="Bensasson D."/>
            <person name="Beynon J.L."/>
            <person name="Chapman J."/>
            <person name="Damasceno C.M."/>
            <person name="Dorrance A.E."/>
            <person name="Dou D."/>
            <person name="Dickerman A.W."/>
            <person name="Dubchak I.L."/>
            <person name="Garbelotto M."/>
            <person name="Gijzen M."/>
            <person name="Gordon S.G."/>
            <person name="Govers F."/>
            <person name="Grunwald N.J."/>
            <person name="Huang W."/>
            <person name="Ivors K.L."/>
            <person name="Jones R.W."/>
            <person name="Kamoun S."/>
            <person name="Krampis K."/>
            <person name="Lamour K.H."/>
            <person name="Lee M.K."/>
            <person name="McDonald W.H."/>
            <person name="Medina M."/>
            <person name="Meijer H.J."/>
            <person name="Nordberg E.K."/>
            <person name="Maclean D.J."/>
            <person name="Ospina-Giraldo M.D."/>
            <person name="Morris P.F."/>
            <person name="Phuntumart V."/>
            <person name="Putnam N.H."/>
            <person name="Rash S."/>
            <person name="Rose J.K."/>
            <person name="Sakihama Y."/>
            <person name="Salamov A.A."/>
            <person name="Savidor A."/>
            <person name="Scheuring C.F."/>
            <person name="Smith B.M."/>
            <person name="Sobral B.W."/>
            <person name="Terry A."/>
            <person name="Torto-Alalibo T.A."/>
            <person name="Win J."/>
            <person name="Xu Z."/>
            <person name="Zhang H."/>
            <person name="Grigoriev I.V."/>
            <person name="Rokhsar D.S."/>
            <person name="Boore J.L."/>
        </authorList>
    </citation>
    <scope>NUCLEOTIDE SEQUENCE [LARGE SCALE GENOMIC DNA]</scope>
    <source>
        <strain evidence="2 3">P6497</strain>
    </source>
</reference>
<evidence type="ECO:0000313" key="2">
    <source>
        <dbReference type="EMBL" id="EGZ22947.1"/>
    </source>
</evidence>
<feature type="region of interest" description="Disordered" evidence="1">
    <location>
        <begin position="1"/>
        <end position="80"/>
    </location>
</feature>
<name>G4YRX0_PHYSP</name>
<accession>G4YRX0</accession>
<dbReference type="GeneID" id="20645088"/>
<dbReference type="RefSeq" id="XP_009518235.1">
    <property type="nucleotide sequence ID" value="XM_009519940.1"/>
</dbReference>
<protein>
    <submittedName>
        <fullName evidence="2">Uncharacterized protein</fullName>
    </submittedName>
</protein>
<feature type="compositionally biased region" description="Basic and acidic residues" evidence="1">
    <location>
        <begin position="62"/>
        <end position="72"/>
    </location>
</feature>
<dbReference type="KEGG" id="psoj:PHYSODRAFT_324222"/>
<dbReference type="EMBL" id="JH159152">
    <property type="protein sequence ID" value="EGZ22947.1"/>
    <property type="molecule type" value="Genomic_DNA"/>
</dbReference>
<organism evidence="2 3">
    <name type="scientific">Phytophthora sojae (strain P6497)</name>
    <name type="common">Soybean stem and root rot agent</name>
    <name type="synonym">Phytophthora megasperma f. sp. glycines</name>
    <dbReference type="NCBI Taxonomy" id="1094619"/>
    <lineage>
        <taxon>Eukaryota</taxon>
        <taxon>Sar</taxon>
        <taxon>Stramenopiles</taxon>
        <taxon>Oomycota</taxon>
        <taxon>Peronosporomycetes</taxon>
        <taxon>Peronosporales</taxon>
        <taxon>Peronosporaceae</taxon>
        <taxon>Phytophthora</taxon>
    </lineage>
</organism>
<feature type="compositionally biased region" description="Basic and acidic residues" evidence="1">
    <location>
        <begin position="31"/>
        <end position="49"/>
    </location>
</feature>
<dbReference type="Proteomes" id="UP000002640">
    <property type="component" value="Unassembled WGS sequence"/>
</dbReference>
<sequence length="125" mass="13338">MAPAEGDAPKARTQGRGDAQERANQSGDASKASESRRKQGDNGEEHVDADGDEVMASASVDAEAKENDERLNSDSAASSRLNAVSISSKGGFSHIPQLLLHHFSAEVTSTRSRLNTLHSPQYQFT</sequence>
<evidence type="ECO:0000313" key="3">
    <source>
        <dbReference type="Proteomes" id="UP000002640"/>
    </source>
</evidence>
<dbReference type="InParanoid" id="G4YRX0"/>
<gene>
    <name evidence="2" type="ORF">PHYSODRAFT_324222</name>
</gene>
<proteinExistence type="predicted"/>
<keyword evidence="3" id="KW-1185">Reference proteome</keyword>
<evidence type="ECO:0000256" key="1">
    <source>
        <dbReference type="SAM" id="MobiDB-lite"/>
    </source>
</evidence>
<dbReference type="AlphaFoldDB" id="G4YRX0"/>